<feature type="transmembrane region" description="Helical" evidence="6">
    <location>
        <begin position="70"/>
        <end position="88"/>
    </location>
</feature>
<dbReference type="InterPro" id="IPR020846">
    <property type="entry name" value="MFS_dom"/>
</dbReference>
<feature type="transmembrane region" description="Helical" evidence="6">
    <location>
        <begin position="246"/>
        <end position="267"/>
    </location>
</feature>
<accession>A0ABQ1YZ07</accession>
<feature type="transmembrane region" description="Helical" evidence="6">
    <location>
        <begin position="279"/>
        <end position="297"/>
    </location>
</feature>
<feature type="transmembrane region" description="Helical" evidence="6">
    <location>
        <begin position="170"/>
        <end position="189"/>
    </location>
</feature>
<evidence type="ECO:0000256" key="5">
    <source>
        <dbReference type="ARBA" id="ARBA00023136"/>
    </source>
</evidence>
<evidence type="ECO:0000313" key="8">
    <source>
        <dbReference type="EMBL" id="GGH43627.1"/>
    </source>
</evidence>
<feature type="transmembrane region" description="Helical" evidence="6">
    <location>
        <begin position="38"/>
        <end position="58"/>
    </location>
</feature>
<dbReference type="EMBL" id="BMFU01000001">
    <property type="protein sequence ID" value="GGH43627.1"/>
    <property type="molecule type" value="Genomic_DNA"/>
</dbReference>
<feature type="domain" description="Major facilitator superfamily (MFS) profile" evidence="7">
    <location>
        <begin position="4"/>
        <end position="387"/>
    </location>
</feature>
<dbReference type="Pfam" id="PF07690">
    <property type="entry name" value="MFS_1"/>
    <property type="match status" value="1"/>
</dbReference>
<evidence type="ECO:0000313" key="9">
    <source>
        <dbReference type="Proteomes" id="UP000652153"/>
    </source>
</evidence>
<comment type="subcellular location">
    <subcellularLocation>
        <location evidence="1">Cell membrane</location>
        <topology evidence="1">Multi-pass membrane protein</topology>
    </subcellularLocation>
</comment>
<comment type="caution">
    <text evidence="8">The sequence shown here is derived from an EMBL/GenBank/DDBJ whole genome shotgun (WGS) entry which is preliminary data.</text>
</comment>
<evidence type="ECO:0000256" key="1">
    <source>
        <dbReference type="ARBA" id="ARBA00004651"/>
    </source>
</evidence>
<organism evidence="8 9">
    <name type="scientific">Paenibacillus silvae</name>
    <dbReference type="NCBI Taxonomy" id="1325358"/>
    <lineage>
        <taxon>Bacteria</taxon>
        <taxon>Bacillati</taxon>
        <taxon>Bacillota</taxon>
        <taxon>Bacilli</taxon>
        <taxon>Bacillales</taxon>
        <taxon>Paenibacillaceae</taxon>
        <taxon>Paenibacillus</taxon>
    </lineage>
</organism>
<keyword evidence="9" id="KW-1185">Reference proteome</keyword>
<feature type="transmembrane region" description="Helical" evidence="6">
    <location>
        <begin position="303"/>
        <end position="326"/>
    </location>
</feature>
<feature type="transmembrane region" description="Helical" evidence="6">
    <location>
        <begin position="5"/>
        <end position="26"/>
    </location>
</feature>
<feature type="transmembrane region" description="Helical" evidence="6">
    <location>
        <begin position="210"/>
        <end position="234"/>
    </location>
</feature>
<dbReference type="PANTHER" id="PTHR23546:SF1">
    <property type="entry name" value="MEMBRANE PROTEIN"/>
    <property type="match status" value="1"/>
</dbReference>
<keyword evidence="2" id="KW-0813">Transport</keyword>
<dbReference type="PANTHER" id="PTHR23546">
    <property type="entry name" value="TRANSPORT PROTEIN"/>
    <property type="match status" value="1"/>
</dbReference>
<evidence type="ECO:0000259" key="7">
    <source>
        <dbReference type="PROSITE" id="PS50850"/>
    </source>
</evidence>
<feature type="transmembrane region" description="Helical" evidence="6">
    <location>
        <begin position="100"/>
        <end position="119"/>
    </location>
</feature>
<dbReference type="InterPro" id="IPR001958">
    <property type="entry name" value="Tet-R_TetA/multi-R_MdtG-like"/>
</dbReference>
<keyword evidence="5 6" id="KW-0472">Membrane</keyword>
<gene>
    <name evidence="8" type="ORF">GCM10008014_04520</name>
</gene>
<dbReference type="PRINTS" id="PR01035">
    <property type="entry name" value="TCRTETA"/>
</dbReference>
<evidence type="ECO:0000256" key="2">
    <source>
        <dbReference type="ARBA" id="ARBA00022448"/>
    </source>
</evidence>
<evidence type="ECO:0000256" key="6">
    <source>
        <dbReference type="SAM" id="Phobius"/>
    </source>
</evidence>
<dbReference type="InterPro" id="IPR011701">
    <property type="entry name" value="MFS"/>
</dbReference>
<evidence type="ECO:0000256" key="3">
    <source>
        <dbReference type="ARBA" id="ARBA00022692"/>
    </source>
</evidence>
<feature type="transmembrane region" description="Helical" evidence="6">
    <location>
        <begin position="140"/>
        <end position="164"/>
    </location>
</feature>
<feature type="transmembrane region" description="Helical" evidence="6">
    <location>
        <begin position="364"/>
        <end position="382"/>
    </location>
</feature>
<proteinExistence type="predicted"/>
<dbReference type="Proteomes" id="UP000652153">
    <property type="component" value="Unassembled WGS sequence"/>
</dbReference>
<dbReference type="SUPFAM" id="SSF103473">
    <property type="entry name" value="MFS general substrate transporter"/>
    <property type="match status" value="1"/>
</dbReference>
<keyword evidence="4 6" id="KW-1133">Transmembrane helix</keyword>
<evidence type="ECO:0000256" key="4">
    <source>
        <dbReference type="ARBA" id="ARBA00022989"/>
    </source>
</evidence>
<keyword evidence="3 6" id="KW-0812">Transmembrane</keyword>
<sequence>MKKSFLVIFITVLTAMISIANFNLIIGPLTRNLGLSEIQSGSLVAITGFCWFLGSFLWVKYTTIRRKTKLLLAISGYTIAITAFAFIADRAQLALTHSAALYWMFLGLRALAGFFFGAIPAIAQEYLIQWTSAAKRTGGMALFGAANGLGFVFGPVLGAIFASYSLTAPMYISAFLLIIVFIMFAFMIPGQSTDSNLRRKVKLSPLDHRIRLYISIGLVLSTMMIILQVTLGFYVQDKLSVSAQEATRMIGLASAIAGLIVAAVQLVIGRFPKWPPDKLLLLGLAFLGLGFLLFTIAPSDYMLAYAIVGVGIGFTLPGYISASSLAVSVREQADVTPFASAAQGVGSFAGPVIGTTLYSFQPGIPYILCTLFAVFFFCCVLLKKRSGHAGYAEE</sequence>
<dbReference type="Gene3D" id="1.20.1250.20">
    <property type="entry name" value="MFS general substrate transporter like domains"/>
    <property type="match status" value="2"/>
</dbReference>
<feature type="transmembrane region" description="Helical" evidence="6">
    <location>
        <begin position="338"/>
        <end position="358"/>
    </location>
</feature>
<protein>
    <recommendedName>
        <fullName evidence="7">Major facilitator superfamily (MFS) profile domain-containing protein</fullName>
    </recommendedName>
</protein>
<dbReference type="RefSeq" id="WP_188591145.1">
    <property type="nucleotide sequence ID" value="NZ_BMFU01000001.1"/>
</dbReference>
<name>A0ABQ1YZ07_9BACL</name>
<reference evidence="9" key="1">
    <citation type="journal article" date="2019" name="Int. J. Syst. Evol. Microbiol.">
        <title>The Global Catalogue of Microorganisms (GCM) 10K type strain sequencing project: providing services to taxonomists for standard genome sequencing and annotation.</title>
        <authorList>
            <consortium name="The Broad Institute Genomics Platform"/>
            <consortium name="The Broad Institute Genome Sequencing Center for Infectious Disease"/>
            <person name="Wu L."/>
            <person name="Ma J."/>
        </authorList>
    </citation>
    <scope>NUCLEOTIDE SEQUENCE [LARGE SCALE GENOMIC DNA]</scope>
    <source>
        <strain evidence="9">CGMCC 1.12770</strain>
    </source>
</reference>
<dbReference type="InterPro" id="IPR036259">
    <property type="entry name" value="MFS_trans_sf"/>
</dbReference>
<dbReference type="PROSITE" id="PS50850">
    <property type="entry name" value="MFS"/>
    <property type="match status" value="1"/>
</dbReference>